<dbReference type="AlphaFoldDB" id="A0A506XXP0"/>
<dbReference type="Proteomes" id="UP000316252">
    <property type="component" value="Unassembled WGS sequence"/>
</dbReference>
<dbReference type="Gene3D" id="3.40.190.10">
    <property type="entry name" value="Periplasmic binding protein-like II"/>
    <property type="match status" value="2"/>
</dbReference>
<evidence type="ECO:0000313" key="6">
    <source>
        <dbReference type="EMBL" id="TPW75016.1"/>
    </source>
</evidence>
<dbReference type="InterPro" id="IPR036388">
    <property type="entry name" value="WH-like_DNA-bd_sf"/>
</dbReference>
<gene>
    <name evidence="6" type="ORF">FJ657_12405</name>
</gene>
<evidence type="ECO:0000256" key="2">
    <source>
        <dbReference type="ARBA" id="ARBA00023015"/>
    </source>
</evidence>
<protein>
    <submittedName>
        <fullName evidence="6">LysR family transcriptional regulator</fullName>
    </submittedName>
</protein>
<dbReference type="SUPFAM" id="SSF53850">
    <property type="entry name" value="Periplasmic binding protein-like II"/>
    <property type="match status" value="1"/>
</dbReference>
<proteinExistence type="inferred from homology"/>
<dbReference type="PANTHER" id="PTHR30346:SF29">
    <property type="entry name" value="LYSR SUBSTRATE-BINDING"/>
    <property type="match status" value="1"/>
</dbReference>
<dbReference type="InterPro" id="IPR000847">
    <property type="entry name" value="LysR_HTH_N"/>
</dbReference>
<organism evidence="6 7">
    <name type="scientific">Schumannella soli</name>
    <dbReference type="NCBI Taxonomy" id="2590779"/>
    <lineage>
        <taxon>Bacteria</taxon>
        <taxon>Bacillati</taxon>
        <taxon>Actinomycetota</taxon>
        <taxon>Actinomycetes</taxon>
        <taxon>Micrococcales</taxon>
        <taxon>Microbacteriaceae</taxon>
        <taxon>Schumannella</taxon>
    </lineage>
</organism>
<name>A0A506XXP0_9MICO</name>
<keyword evidence="7" id="KW-1185">Reference proteome</keyword>
<keyword evidence="2" id="KW-0805">Transcription regulation</keyword>
<dbReference type="GO" id="GO:0003700">
    <property type="term" value="F:DNA-binding transcription factor activity"/>
    <property type="evidence" value="ECO:0007669"/>
    <property type="project" value="InterPro"/>
</dbReference>
<dbReference type="OrthoDB" id="4131546at2"/>
<sequence length="315" mass="33668">MDSVHLRTLRELRDRGSVTAVAQAMHLSASAVSQQLATLQRAVGDVPLTRQQGRVLVLTPAGHRLADAAGDVLGALARARETVQEYLSEPAAVVSVTAFHSVGLAWFPQLIADTVAAARTDPAAPTVRCRDEDVSIDGFPDLVADHDIVIAHRPLASPPWPETRVTVTPLLVEPIDLALPVDHPLARRDRIQLADLVDATWLAAHEGFALEPLLVQAHAATTGRPIEIAHRVNEFNVAAGIIAATSVIGLLPRHTGLPDAYRDRVVLRPIADLTLGRHVDVLTRPESAARRSVQTVIERLKAIAAATERGGAHGA</sequence>
<feature type="domain" description="HTH lysR-type" evidence="5">
    <location>
        <begin position="1"/>
        <end position="58"/>
    </location>
</feature>
<dbReference type="GO" id="GO:0032993">
    <property type="term" value="C:protein-DNA complex"/>
    <property type="evidence" value="ECO:0007669"/>
    <property type="project" value="TreeGrafter"/>
</dbReference>
<evidence type="ECO:0000256" key="1">
    <source>
        <dbReference type="ARBA" id="ARBA00009437"/>
    </source>
</evidence>
<dbReference type="Pfam" id="PF03466">
    <property type="entry name" value="LysR_substrate"/>
    <property type="match status" value="1"/>
</dbReference>
<evidence type="ECO:0000256" key="4">
    <source>
        <dbReference type="ARBA" id="ARBA00023163"/>
    </source>
</evidence>
<evidence type="ECO:0000256" key="3">
    <source>
        <dbReference type="ARBA" id="ARBA00023125"/>
    </source>
</evidence>
<dbReference type="PANTHER" id="PTHR30346">
    <property type="entry name" value="TRANSCRIPTIONAL DUAL REGULATOR HCAR-RELATED"/>
    <property type="match status" value="1"/>
</dbReference>
<comment type="similarity">
    <text evidence="1">Belongs to the LysR transcriptional regulatory family.</text>
</comment>
<keyword evidence="4" id="KW-0804">Transcription</keyword>
<dbReference type="InterPro" id="IPR036390">
    <property type="entry name" value="WH_DNA-bd_sf"/>
</dbReference>
<reference evidence="6 7" key="1">
    <citation type="submission" date="2019-06" db="EMBL/GenBank/DDBJ databases">
        <authorList>
            <person name="Li F."/>
        </authorList>
    </citation>
    <scope>NUCLEOTIDE SEQUENCE [LARGE SCALE GENOMIC DNA]</scope>
    <source>
        <strain evidence="6 7">10F1D-1</strain>
    </source>
</reference>
<dbReference type="InterPro" id="IPR005119">
    <property type="entry name" value="LysR_subst-bd"/>
</dbReference>
<dbReference type="PROSITE" id="PS50931">
    <property type="entry name" value="HTH_LYSR"/>
    <property type="match status" value="1"/>
</dbReference>
<dbReference type="GO" id="GO:0003677">
    <property type="term" value="F:DNA binding"/>
    <property type="evidence" value="ECO:0007669"/>
    <property type="project" value="UniProtKB-KW"/>
</dbReference>
<evidence type="ECO:0000259" key="5">
    <source>
        <dbReference type="PROSITE" id="PS50931"/>
    </source>
</evidence>
<dbReference type="Pfam" id="PF00126">
    <property type="entry name" value="HTH_1"/>
    <property type="match status" value="1"/>
</dbReference>
<accession>A0A506XXP0</accession>
<dbReference type="SUPFAM" id="SSF46785">
    <property type="entry name" value="Winged helix' DNA-binding domain"/>
    <property type="match status" value="1"/>
</dbReference>
<keyword evidence="3" id="KW-0238">DNA-binding</keyword>
<dbReference type="Gene3D" id="1.10.10.10">
    <property type="entry name" value="Winged helix-like DNA-binding domain superfamily/Winged helix DNA-binding domain"/>
    <property type="match status" value="1"/>
</dbReference>
<dbReference type="RefSeq" id="WP_141164044.1">
    <property type="nucleotide sequence ID" value="NZ_VHQG01000003.1"/>
</dbReference>
<evidence type="ECO:0000313" key="7">
    <source>
        <dbReference type="Proteomes" id="UP000316252"/>
    </source>
</evidence>
<dbReference type="EMBL" id="VHQG01000003">
    <property type="protein sequence ID" value="TPW75016.1"/>
    <property type="molecule type" value="Genomic_DNA"/>
</dbReference>
<comment type="caution">
    <text evidence="6">The sequence shown here is derived from an EMBL/GenBank/DDBJ whole genome shotgun (WGS) entry which is preliminary data.</text>
</comment>